<comment type="caution">
    <text evidence="2">The sequence shown here is derived from an EMBL/GenBank/DDBJ whole genome shotgun (WGS) entry which is preliminary data.</text>
</comment>
<reference evidence="2 3" key="1">
    <citation type="journal article" date="2020" name="Mol. Plant">
        <title>The Chromosome-Based Rubber Tree Genome Provides New Insights into Spurge Genome Evolution and Rubber Biosynthesis.</title>
        <authorList>
            <person name="Liu J."/>
            <person name="Shi C."/>
            <person name="Shi C.C."/>
            <person name="Li W."/>
            <person name="Zhang Q.J."/>
            <person name="Zhang Y."/>
            <person name="Li K."/>
            <person name="Lu H.F."/>
            <person name="Shi C."/>
            <person name="Zhu S.T."/>
            <person name="Xiao Z.Y."/>
            <person name="Nan H."/>
            <person name="Yue Y."/>
            <person name="Zhu X.G."/>
            <person name="Wu Y."/>
            <person name="Hong X.N."/>
            <person name="Fan G.Y."/>
            <person name="Tong Y."/>
            <person name="Zhang D."/>
            <person name="Mao C.L."/>
            <person name="Liu Y.L."/>
            <person name="Hao S.J."/>
            <person name="Liu W.Q."/>
            <person name="Lv M.Q."/>
            <person name="Zhang H.B."/>
            <person name="Liu Y."/>
            <person name="Hu-Tang G.R."/>
            <person name="Wang J.P."/>
            <person name="Wang J.H."/>
            <person name="Sun Y.H."/>
            <person name="Ni S.B."/>
            <person name="Chen W.B."/>
            <person name="Zhang X.C."/>
            <person name="Jiao Y.N."/>
            <person name="Eichler E.E."/>
            <person name="Li G.H."/>
            <person name="Liu X."/>
            <person name="Gao L.Z."/>
        </authorList>
    </citation>
    <scope>NUCLEOTIDE SEQUENCE [LARGE SCALE GENOMIC DNA]</scope>
    <source>
        <strain evidence="3">cv. GT1</strain>
        <tissue evidence="2">Leaf</tissue>
    </source>
</reference>
<evidence type="ECO:0000313" key="2">
    <source>
        <dbReference type="EMBL" id="KAF2282437.1"/>
    </source>
</evidence>
<dbReference type="Proteomes" id="UP000467840">
    <property type="component" value="Unassembled WGS sequence"/>
</dbReference>
<proteinExistence type="predicted"/>
<name>A0A6A6K1C5_HEVBR</name>
<organism evidence="2 3">
    <name type="scientific">Hevea brasiliensis</name>
    <name type="common">Para rubber tree</name>
    <name type="synonym">Siphonia brasiliensis</name>
    <dbReference type="NCBI Taxonomy" id="3981"/>
    <lineage>
        <taxon>Eukaryota</taxon>
        <taxon>Viridiplantae</taxon>
        <taxon>Streptophyta</taxon>
        <taxon>Embryophyta</taxon>
        <taxon>Tracheophyta</taxon>
        <taxon>Spermatophyta</taxon>
        <taxon>Magnoliopsida</taxon>
        <taxon>eudicotyledons</taxon>
        <taxon>Gunneridae</taxon>
        <taxon>Pentapetalae</taxon>
        <taxon>rosids</taxon>
        <taxon>fabids</taxon>
        <taxon>Malpighiales</taxon>
        <taxon>Euphorbiaceae</taxon>
        <taxon>Crotonoideae</taxon>
        <taxon>Micrandreae</taxon>
        <taxon>Hevea</taxon>
    </lineage>
</organism>
<sequence length="231" mass="25529">MKKLRAEVKDKGLPDSEHRRRESNLRGKYSGLSSKDGRARKQRKFGHQTPKELIAKLKGREQLCGKIAKYENDAVEQLAVSLDDRFEELRNDVALGAVISRSFEQVEKVATALAAGNGGVITEAMLMWSYCFVCESLMDVFSMLKKVIRAKAIKGLAESIGRANGEDANFGAEILIGPVITELMKDGAIDSIGRGYWIRDASKIASCKMNIKFSQVVDGVGMNNQRDGNDR</sequence>
<feature type="compositionally biased region" description="Basic and acidic residues" evidence="1">
    <location>
        <begin position="1"/>
        <end position="25"/>
    </location>
</feature>
<keyword evidence="3" id="KW-1185">Reference proteome</keyword>
<protein>
    <submittedName>
        <fullName evidence="2">Uncharacterized protein</fullName>
    </submittedName>
</protein>
<feature type="region of interest" description="Disordered" evidence="1">
    <location>
        <begin position="1"/>
        <end position="46"/>
    </location>
</feature>
<evidence type="ECO:0000256" key="1">
    <source>
        <dbReference type="SAM" id="MobiDB-lite"/>
    </source>
</evidence>
<dbReference type="EMBL" id="JAAGAX010000225">
    <property type="protein sequence ID" value="KAF2282437.1"/>
    <property type="molecule type" value="Genomic_DNA"/>
</dbReference>
<evidence type="ECO:0000313" key="3">
    <source>
        <dbReference type="Proteomes" id="UP000467840"/>
    </source>
</evidence>
<dbReference type="AlphaFoldDB" id="A0A6A6K1C5"/>
<gene>
    <name evidence="2" type="ORF">GH714_044122</name>
</gene>
<accession>A0A6A6K1C5</accession>